<sequence length="537" mass="57284">DPSGFIFDVQSNTVMAQGGTFENMKEKISAVRAIVPNRSNNEIVLVLQHFDNCVDKTVQAFMEGNASEVLKEWTVTGKKKNKKKKTKPKPQAESSPGLPDPGKSVTTEEEPSANSEKGGINGYHVNGCAHDTESVDSLSEGLDALSIDARELEDGEPAAPDMPGGTVPELENGIADFDTKSLTMHPSQSPPSLRQRPEQRSASRSLSRSTASNSAPAPLPGTRLDDVPVSPANKKLGSNIEKSVKDLQRCTVSLARYRVVVKEEMDASIKKMKQVFAELQSSLMDREVALLAEMDKVKAEAMEILVSRQRKAEALKKLTDVAVRMSEEQLVELRADIKHFVSERKYDEELGRVARFTCDLDALKQSIASFGQVSHPKNSYSTRSRCSSVTAVSLSSPSATCAPSSPACASASAASLTAASKKPLSSVEPAAAGGAGGRPPQPPREAAQGNRRPGPGFRPQGQRHAGPPAATTGRSSGNRHRNGPGQGHGRHQNPPGLQPPGSPRQTQPLEPVPAASTHTTGLPQRKPRASRQEGASS</sequence>
<dbReference type="PANTHER" id="PTHR15623">
    <property type="entry name" value="SPERMATOGENESIS-ASSOCIATED SERINE-RICH PROTEIN 2-RELATED"/>
    <property type="match status" value="1"/>
</dbReference>
<feature type="region of interest" description="Disordered" evidence="2">
    <location>
        <begin position="180"/>
        <end position="235"/>
    </location>
</feature>
<protein>
    <submittedName>
        <fullName evidence="3">SPAS2 protein</fullName>
    </submittedName>
</protein>
<comment type="similarity">
    <text evidence="1">Belongs to the SPATS2 family.</text>
</comment>
<evidence type="ECO:0000256" key="2">
    <source>
        <dbReference type="SAM" id="MobiDB-lite"/>
    </source>
</evidence>
<dbReference type="AlphaFoldDB" id="A0A7K9VL23"/>
<dbReference type="InterPro" id="IPR009816">
    <property type="entry name" value="SPATS2-like"/>
</dbReference>
<feature type="compositionally biased region" description="Low complexity" evidence="2">
    <location>
        <begin position="420"/>
        <end position="432"/>
    </location>
</feature>
<gene>
    <name evidence="3" type="primary">Spats2</name>
    <name evidence="3" type="ORF">ANSSEM_R08935</name>
</gene>
<feature type="compositionally biased region" description="Low complexity" evidence="2">
    <location>
        <begin position="202"/>
        <end position="215"/>
    </location>
</feature>
<comment type="caution">
    <text evidence="3">The sequence shown here is derived from an EMBL/GenBank/DDBJ whole genome shotgun (WGS) entry which is preliminary data.</text>
</comment>
<organism evidence="3 4">
    <name type="scientific">Anseranas semipalmata</name>
    <name type="common">Magpie goose</name>
    <name type="synonym">Anas semipalmata</name>
    <dbReference type="NCBI Taxonomy" id="8851"/>
    <lineage>
        <taxon>Eukaryota</taxon>
        <taxon>Metazoa</taxon>
        <taxon>Chordata</taxon>
        <taxon>Craniata</taxon>
        <taxon>Vertebrata</taxon>
        <taxon>Euteleostomi</taxon>
        <taxon>Archelosauria</taxon>
        <taxon>Archosauria</taxon>
        <taxon>Dinosauria</taxon>
        <taxon>Saurischia</taxon>
        <taxon>Theropoda</taxon>
        <taxon>Coelurosauria</taxon>
        <taxon>Aves</taxon>
        <taxon>Neognathae</taxon>
        <taxon>Galloanserae</taxon>
        <taxon>Anseriformes</taxon>
        <taxon>Anseranatidae</taxon>
        <taxon>Anseranas</taxon>
    </lineage>
</organism>
<reference evidence="3 4" key="1">
    <citation type="submission" date="2019-09" db="EMBL/GenBank/DDBJ databases">
        <title>Bird 10,000 Genomes (B10K) Project - Family phase.</title>
        <authorList>
            <person name="Zhang G."/>
        </authorList>
    </citation>
    <scope>NUCLEOTIDE SEQUENCE [LARGE SCALE GENOMIC DNA]</scope>
    <source>
        <strain evidence="3">B10K-DU-001-57</strain>
        <tissue evidence="3">Muscle</tissue>
    </source>
</reference>
<dbReference type="InterPro" id="IPR009060">
    <property type="entry name" value="UBA-like_sf"/>
</dbReference>
<feature type="non-terminal residue" evidence="3">
    <location>
        <position position="537"/>
    </location>
</feature>
<dbReference type="Pfam" id="PF07139">
    <property type="entry name" value="SPATS2-like"/>
    <property type="match status" value="1"/>
</dbReference>
<evidence type="ECO:0000313" key="4">
    <source>
        <dbReference type="Proteomes" id="UP000567872"/>
    </source>
</evidence>
<proteinExistence type="inferred from homology"/>
<keyword evidence="4" id="KW-1185">Reference proteome</keyword>
<dbReference type="SUPFAM" id="SSF46934">
    <property type="entry name" value="UBA-like"/>
    <property type="match status" value="1"/>
</dbReference>
<dbReference type="EMBL" id="VXAA01006723">
    <property type="protein sequence ID" value="NXI73397.1"/>
    <property type="molecule type" value="Genomic_DNA"/>
</dbReference>
<feature type="compositionally biased region" description="Basic residues" evidence="2">
    <location>
        <begin position="77"/>
        <end position="88"/>
    </location>
</feature>
<accession>A0A7K9VL23</accession>
<evidence type="ECO:0000313" key="3">
    <source>
        <dbReference type="EMBL" id="NXI73397.1"/>
    </source>
</evidence>
<dbReference type="PANTHER" id="PTHR15623:SF10">
    <property type="entry name" value="SPERMATOGENESIS-ASSOCIATED SERINE-RICH PROTEIN 2"/>
    <property type="match status" value="1"/>
</dbReference>
<feature type="non-terminal residue" evidence="3">
    <location>
        <position position="1"/>
    </location>
</feature>
<dbReference type="GO" id="GO:0005737">
    <property type="term" value="C:cytoplasm"/>
    <property type="evidence" value="ECO:0007669"/>
    <property type="project" value="TreeGrafter"/>
</dbReference>
<evidence type="ECO:0000256" key="1">
    <source>
        <dbReference type="ARBA" id="ARBA00007105"/>
    </source>
</evidence>
<dbReference type="Proteomes" id="UP000567872">
    <property type="component" value="Unassembled WGS sequence"/>
</dbReference>
<dbReference type="OrthoDB" id="6136201at2759"/>
<name>A0A7K9VL23_ANSSE</name>
<feature type="region of interest" description="Disordered" evidence="2">
    <location>
        <begin position="420"/>
        <end position="537"/>
    </location>
</feature>
<feature type="region of interest" description="Disordered" evidence="2">
    <location>
        <begin position="77"/>
        <end position="128"/>
    </location>
</feature>